<comment type="caution">
    <text evidence="3">The sequence shown here is derived from an EMBL/GenBank/DDBJ whole genome shotgun (WGS) entry which is preliminary data.</text>
</comment>
<feature type="signal peptide" evidence="2">
    <location>
        <begin position="1"/>
        <end position="33"/>
    </location>
</feature>
<evidence type="ECO:0000313" key="4">
    <source>
        <dbReference type="Proteomes" id="UP000821853"/>
    </source>
</evidence>
<evidence type="ECO:0000256" key="2">
    <source>
        <dbReference type="SAM" id="SignalP"/>
    </source>
</evidence>
<dbReference type="OMA" id="VMALRIT"/>
<dbReference type="AlphaFoldDB" id="A0A9J6FTB9"/>
<dbReference type="EMBL" id="JABSTR010000003">
    <property type="protein sequence ID" value="KAH9365553.1"/>
    <property type="molecule type" value="Genomic_DNA"/>
</dbReference>
<gene>
    <name evidence="3" type="ORF">HPB48_020593</name>
</gene>
<accession>A0A9J6FTB9</accession>
<organism evidence="3 4">
    <name type="scientific">Haemaphysalis longicornis</name>
    <name type="common">Bush tick</name>
    <dbReference type="NCBI Taxonomy" id="44386"/>
    <lineage>
        <taxon>Eukaryota</taxon>
        <taxon>Metazoa</taxon>
        <taxon>Ecdysozoa</taxon>
        <taxon>Arthropoda</taxon>
        <taxon>Chelicerata</taxon>
        <taxon>Arachnida</taxon>
        <taxon>Acari</taxon>
        <taxon>Parasitiformes</taxon>
        <taxon>Ixodida</taxon>
        <taxon>Ixodoidea</taxon>
        <taxon>Ixodidae</taxon>
        <taxon>Haemaphysalinae</taxon>
        <taxon>Haemaphysalis</taxon>
    </lineage>
</organism>
<evidence type="ECO:0000256" key="1">
    <source>
        <dbReference type="SAM" id="MobiDB-lite"/>
    </source>
</evidence>
<dbReference type="OrthoDB" id="6500799at2759"/>
<dbReference type="VEuPathDB" id="VectorBase:HLOH_047476"/>
<keyword evidence="4" id="KW-1185">Reference proteome</keyword>
<evidence type="ECO:0000313" key="3">
    <source>
        <dbReference type="EMBL" id="KAH9365553.1"/>
    </source>
</evidence>
<name>A0A9J6FTB9_HAELO</name>
<feature type="region of interest" description="Disordered" evidence="1">
    <location>
        <begin position="228"/>
        <end position="257"/>
    </location>
</feature>
<reference evidence="3 4" key="1">
    <citation type="journal article" date="2020" name="Cell">
        <title>Large-Scale Comparative Analyses of Tick Genomes Elucidate Their Genetic Diversity and Vector Capacities.</title>
        <authorList>
            <consortium name="Tick Genome and Microbiome Consortium (TIGMIC)"/>
            <person name="Jia N."/>
            <person name="Wang J."/>
            <person name="Shi W."/>
            <person name="Du L."/>
            <person name="Sun Y."/>
            <person name="Zhan W."/>
            <person name="Jiang J.F."/>
            <person name="Wang Q."/>
            <person name="Zhang B."/>
            <person name="Ji P."/>
            <person name="Bell-Sakyi L."/>
            <person name="Cui X.M."/>
            <person name="Yuan T.T."/>
            <person name="Jiang B.G."/>
            <person name="Yang W.F."/>
            <person name="Lam T.T."/>
            <person name="Chang Q.C."/>
            <person name="Ding S.J."/>
            <person name="Wang X.J."/>
            <person name="Zhu J.G."/>
            <person name="Ruan X.D."/>
            <person name="Zhao L."/>
            <person name="Wei J.T."/>
            <person name="Ye R.Z."/>
            <person name="Que T.C."/>
            <person name="Du C.H."/>
            <person name="Zhou Y.H."/>
            <person name="Cheng J.X."/>
            <person name="Dai P.F."/>
            <person name="Guo W.B."/>
            <person name="Han X.H."/>
            <person name="Huang E.J."/>
            <person name="Li L.F."/>
            <person name="Wei W."/>
            <person name="Gao Y.C."/>
            <person name="Liu J.Z."/>
            <person name="Shao H.Z."/>
            <person name="Wang X."/>
            <person name="Wang C.C."/>
            <person name="Yang T.C."/>
            <person name="Huo Q.B."/>
            <person name="Li W."/>
            <person name="Chen H.Y."/>
            <person name="Chen S.E."/>
            <person name="Zhou L.G."/>
            <person name="Ni X.B."/>
            <person name="Tian J.H."/>
            <person name="Sheng Y."/>
            <person name="Liu T."/>
            <person name="Pan Y.S."/>
            <person name="Xia L.Y."/>
            <person name="Li J."/>
            <person name="Zhao F."/>
            <person name="Cao W.C."/>
        </authorList>
    </citation>
    <scope>NUCLEOTIDE SEQUENCE [LARGE SCALE GENOMIC DNA]</scope>
    <source>
        <strain evidence="3">HaeL-2018</strain>
    </source>
</reference>
<dbReference type="Proteomes" id="UP000821853">
    <property type="component" value="Unassembled WGS sequence"/>
</dbReference>
<keyword evidence="2" id="KW-0732">Signal</keyword>
<sequence length="257" mass="28298">MSCRSAQHVRRVSRASLFLWAIVIALIAATSENQSPSKDAEAEASSPPHRRVKRTLEQLCGSEQFVNALARTVMDESRPLLASTEPLVLGDGPEWRGVRLQRGRLWGASSMQLREPVLLRCDRSRMAVAMHVALTNSEIAYDWQAPDNMLGSRGMVSLFAREMSLKTAVTMPRQLGSRSPVQVMALRITELRGADVNVTGPWPLAPILAATANLLLKTFPDQARALMSSPAPRWRPAIPGRTAHLTGHSRHDGGDRR</sequence>
<feature type="chain" id="PRO_5039888590" description="Secreted protein" evidence="2">
    <location>
        <begin position="34"/>
        <end position="257"/>
    </location>
</feature>
<evidence type="ECO:0008006" key="5">
    <source>
        <dbReference type="Google" id="ProtNLM"/>
    </source>
</evidence>
<proteinExistence type="predicted"/>
<protein>
    <recommendedName>
        <fullName evidence="5">Secreted protein</fullName>
    </recommendedName>
</protein>